<accession>X0YKU2</accession>
<dbReference type="AlphaFoldDB" id="X0YKU2"/>
<gene>
    <name evidence="1" type="ORF">S01H1_75186</name>
</gene>
<evidence type="ECO:0000313" key="1">
    <source>
        <dbReference type="EMBL" id="GAG47637.1"/>
    </source>
</evidence>
<name>X0YKU2_9ZZZZ</name>
<sequence>MEEKESMPLVVAEHTHHQGALFGHISNGDGIITLGNNKALRFVIIAPTHSKAKFVKIQLLEYGIGKDIATQSWQKSKVVKAPGPKPKLKKKIEQVKLVDKVETGDLL</sequence>
<reference evidence="1" key="1">
    <citation type="journal article" date="2014" name="Front. Microbiol.">
        <title>High frequency of phylogenetically diverse reductive dehalogenase-homologous genes in deep subseafloor sedimentary metagenomes.</title>
        <authorList>
            <person name="Kawai M."/>
            <person name="Futagami T."/>
            <person name="Toyoda A."/>
            <person name="Takaki Y."/>
            <person name="Nishi S."/>
            <person name="Hori S."/>
            <person name="Arai W."/>
            <person name="Tsubouchi T."/>
            <person name="Morono Y."/>
            <person name="Uchiyama I."/>
            <person name="Ito T."/>
            <person name="Fujiyama A."/>
            <person name="Inagaki F."/>
            <person name="Takami H."/>
        </authorList>
    </citation>
    <scope>NUCLEOTIDE SEQUENCE</scope>
    <source>
        <strain evidence="1">Expedition CK06-06</strain>
    </source>
</reference>
<proteinExistence type="predicted"/>
<protein>
    <submittedName>
        <fullName evidence="1">Uncharacterized protein</fullName>
    </submittedName>
</protein>
<organism evidence="1">
    <name type="scientific">marine sediment metagenome</name>
    <dbReference type="NCBI Taxonomy" id="412755"/>
    <lineage>
        <taxon>unclassified sequences</taxon>
        <taxon>metagenomes</taxon>
        <taxon>ecological metagenomes</taxon>
    </lineage>
</organism>
<dbReference type="EMBL" id="BARS01050349">
    <property type="protein sequence ID" value="GAG47637.1"/>
    <property type="molecule type" value="Genomic_DNA"/>
</dbReference>
<comment type="caution">
    <text evidence="1">The sequence shown here is derived from an EMBL/GenBank/DDBJ whole genome shotgun (WGS) entry which is preliminary data.</text>
</comment>